<reference evidence="2 3" key="1">
    <citation type="submission" date="2011-02" db="EMBL/GenBank/DDBJ databases">
        <title>The Genome Sequence of Sphaeroforma arctica JP610.</title>
        <authorList>
            <consortium name="The Broad Institute Genome Sequencing Platform"/>
            <person name="Russ C."/>
            <person name="Cuomo C."/>
            <person name="Young S.K."/>
            <person name="Zeng Q."/>
            <person name="Gargeya S."/>
            <person name="Alvarado L."/>
            <person name="Berlin A."/>
            <person name="Chapman S.B."/>
            <person name="Chen Z."/>
            <person name="Freedman E."/>
            <person name="Gellesch M."/>
            <person name="Goldberg J."/>
            <person name="Griggs A."/>
            <person name="Gujja S."/>
            <person name="Heilman E."/>
            <person name="Heiman D."/>
            <person name="Howarth C."/>
            <person name="Mehta T."/>
            <person name="Neiman D."/>
            <person name="Pearson M."/>
            <person name="Roberts A."/>
            <person name="Saif S."/>
            <person name="Shea T."/>
            <person name="Shenoy N."/>
            <person name="Sisk P."/>
            <person name="Stolte C."/>
            <person name="Sykes S."/>
            <person name="White J."/>
            <person name="Yandava C."/>
            <person name="Burger G."/>
            <person name="Gray M.W."/>
            <person name="Holland P.W.H."/>
            <person name="King N."/>
            <person name="Lang F.B.F."/>
            <person name="Roger A.J."/>
            <person name="Ruiz-Trillo I."/>
            <person name="Haas B."/>
            <person name="Nusbaum C."/>
            <person name="Birren B."/>
        </authorList>
    </citation>
    <scope>NUCLEOTIDE SEQUENCE [LARGE SCALE GENOMIC DNA]</scope>
    <source>
        <strain evidence="2 3">JP610</strain>
    </source>
</reference>
<dbReference type="RefSeq" id="XP_014147409.1">
    <property type="nucleotide sequence ID" value="XM_014291934.1"/>
</dbReference>
<sequence length="398" mass="41827">MVTRIEFTDTGIVQDRDVLVVVEEEGSDHAHTVNATTVTQYSAGASAGVNTQQQQAELKRRRDIVRLATVEVMGDLATAGEAEVSAVATRCTADRPGVVEKEKGVSGAAPAGNAAGEQEGVVSINRTESSPPAAHMRVTNGVGNSPSGVERLSENEVSHGMSETARQGTTEAPFNDRTDDTRARTMNGEAIPMFGGGAAVSEVPAHDATHTINRELVSDGLGVGNEACGNRADSSTRPVEVTETAPGGTEASSATAEPGTGQLAGADALVTTLEANDANAQRNTIGSVLKAADEGAGVLDLGMANVRDADDGSLDVVQALHSEDWEDWEHVETPMLRVDAAGVDQFFDDVIDACLGQPTLKIERLRAALVRTIGVYIQEFDRQVMVDDLRICLRNVLQ</sequence>
<keyword evidence="3" id="KW-1185">Reference proteome</keyword>
<dbReference type="AlphaFoldDB" id="A0A0L0F9V2"/>
<dbReference type="EMBL" id="KQ245529">
    <property type="protein sequence ID" value="KNC73507.1"/>
    <property type="molecule type" value="Genomic_DNA"/>
</dbReference>
<name>A0A0L0F9V2_9EUKA</name>
<gene>
    <name evidence="2" type="ORF">SARC_13935</name>
</gene>
<proteinExistence type="predicted"/>
<feature type="region of interest" description="Disordered" evidence="1">
    <location>
        <begin position="229"/>
        <end position="261"/>
    </location>
</feature>
<accession>A0A0L0F9V2</accession>
<organism evidence="2 3">
    <name type="scientific">Sphaeroforma arctica JP610</name>
    <dbReference type="NCBI Taxonomy" id="667725"/>
    <lineage>
        <taxon>Eukaryota</taxon>
        <taxon>Ichthyosporea</taxon>
        <taxon>Ichthyophonida</taxon>
        <taxon>Sphaeroforma</taxon>
    </lineage>
</organism>
<evidence type="ECO:0000313" key="2">
    <source>
        <dbReference type="EMBL" id="KNC73507.1"/>
    </source>
</evidence>
<dbReference type="Proteomes" id="UP000054560">
    <property type="component" value="Unassembled WGS sequence"/>
</dbReference>
<dbReference type="GeneID" id="25914439"/>
<feature type="region of interest" description="Disordered" evidence="1">
    <location>
        <begin position="128"/>
        <end position="181"/>
    </location>
</feature>
<evidence type="ECO:0000256" key="1">
    <source>
        <dbReference type="SAM" id="MobiDB-lite"/>
    </source>
</evidence>
<evidence type="ECO:0000313" key="3">
    <source>
        <dbReference type="Proteomes" id="UP000054560"/>
    </source>
</evidence>
<protein>
    <submittedName>
        <fullName evidence="2">Uncharacterized protein</fullName>
    </submittedName>
</protein>